<dbReference type="EC" id="2.7.10.2" evidence="5"/>
<feature type="region of interest" description="Disordered" evidence="17">
    <location>
        <begin position="447"/>
        <end position="555"/>
    </location>
</feature>
<keyword evidence="11 21" id="KW-0418">Kinase</keyword>
<dbReference type="SUPFAM" id="SSF52540">
    <property type="entry name" value="P-loop containing nucleoside triphosphate hydrolases"/>
    <property type="match status" value="1"/>
</dbReference>
<keyword evidence="9 18" id="KW-0812">Transmembrane</keyword>
<comment type="similarity">
    <text evidence="2">Belongs to the CpsC/CapA family.</text>
</comment>
<evidence type="ECO:0000256" key="9">
    <source>
        <dbReference type="ARBA" id="ARBA00022692"/>
    </source>
</evidence>
<evidence type="ECO:0000256" key="1">
    <source>
        <dbReference type="ARBA" id="ARBA00004429"/>
    </source>
</evidence>
<dbReference type="InterPro" id="IPR005702">
    <property type="entry name" value="Wzc-like_C"/>
</dbReference>
<evidence type="ECO:0000256" key="11">
    <source>
        <dbReference type="ARBA" id="ARBA00022777"/>
    </source>
</evidence>
<feature type="compositionally biased region" description="Polar residues" evidence="17">
    <location>
        <begin position="470"/>
        <end position="489"/>
    </location>
</feature>
<dbReference type="NCBIfam" id="TIGR01007">
    <property type="entry name" value="eps_fam"/>
    <property type="match status" value="1"/>
</dbReference>
<dbReference type="GO" id="GO:0005524">
    <property type="term" value="F:ATP binding"/>
    <property type="evidence" value="ECO:0007669"/>
    <property type="project" value="UniProtKB-KW"/>
</dbReference>
<dbReference type="PANTHER" id="PTHR32309:SF13">
    <property type="entry name" value="FERRIC ENTEROBACTIN TRANSPORT PROTEIN FEPE"/>
    <property type="match status" value="1"/>
</dbReference>
<evidence type="ECO:0000256" key="15">
    <source>
        <dbReference type="ARBA" id="ARBA00023137"/>
    </source>
</evidence>
<evidence type="ECO:0000256" key="10">
    <source>
        <dbReference type="ARBA" id="ARBA00022741"/>
    </source>
</evidence>
<protein>
    <recommendedName>
        <fullName evidence="5">non-specific protein-tyrosine kinase</fullName>
        <ecNumber evidence="5">2.7.10.2</ecNumber>
    </recommendedName>
</protein>
<proteinExistence type="inferred from homology"/>
<evidence type="ECO:0000313" key="22">
    <source>
        <dbReference type="Proteomes" id="UP000307380"/>
    </source>
</evidence>
<evidence type="ECO:0000259" key="20">
    <source>
        <dbReference type="Pfam" id="PF13614"/>
    </source>
</evidence>
<evidence type="ECO:0000256" key="2">
    <source>
        <dbReference type="ARBA" id="ARBA00006683"/>
    </source>
</evidence>
<evidence type="ECO:0000256" key="4">
    <source>
        <dbReference type="ARBA" id="ARBA00008883"/>
    </source>
</evidence>
<feature type="domain" description="AAA" evidence="20">
    <location>
        <begin position="276"/>
        <end position="409"/>
    </location>
</feature>
<feature type="compositionally biased region" description="Low complexity" evidence="17">
    <location>
        <begin position="523"/>
        <end position="539"/>
    </location>
</feature>
<keyword evidence="15" id="KW-0829">Tyrosine-protein kinase</keyword>
<gene>
    <name evidence="21" type="ORF">E6C70_14345</name>
</gene>
<evidence type="ECO:0000256" key="8">
    <source>
        <dbReference type="ARBA" id="ARBA00022679"/>
    </source>
</evidence>
<dbReference type="GO" id="GO:0005886">
    <property type="term" value="C:plasma membrane"/>
    <property type="evidence" value="ECO:0007669"/>
    <property type="project" value="UniProtKB-SubCell"/>
</dbReference>
<evidence type="ECO:0000256" key="6">
    <source>
        <dbReference type="ARBA" id="ARBA00022475"/>
    </source>
</evidence>
<dbReference type="InterPro" id="IPR050445">
    <property type="entry name" value="Bact_polysacc_biosynth/exp"/>
</dbReference>
<evidence type="ECO:0000256" key="17">
    <source>
        <dbReference type="SAM" id="MobiDB-lite"/>
    </source>
</evidence>
<dbReference type="Proteomes" id="UP000307380">
    <property type="component" value="Unassembled WGS sequence"/>
</dbReference>
<comment type="catalytic activity">
    <reaction evidence="16">
        <text>L-tyrosyl-[protein] + ATP = O-phospho-L-tyrosyl-[protein] + ADP + H(+)</text>
        <dbReference type="Rhea" id="RHEA:10596"/>
        <dbReference type="Rhea" id="RHEA-COMP:10136"/>
        <dbReference type="Rhea" id="RHEA-COMP:20101"/>
        <dbReference type="ChEBI" id="CHEBI:15378"/>
        <dbReference type="ChEBI" id="CHEBI:30616"/>
        <dbReference type="ChEBI" id="CHEBI:46858"/>
        <dbReference type="ChEBI" id="CHEBI:61978"/>
        <dbReference type="ChEBI" id="CHEBI:456216"/>
        <dbReference type="EC" id="2.7.10.2"/>
    </reaction>
</comment>
<dbReference type="EMBL" id="SSSN01000013">
    <property type="protein sequence ID" value="THG30546.1"/>
    <property type="molecule type" value="Genomic_DNA"/>
</dbReference>
<dbReference type="GO" id="GO:0042802">
    <property type="term" value="F:identical protein binding"/>
    <property type="evidence" value="ECO:0007669"/>
    <property type="project" value="UniProtKB-ARBA"/>
</dbReference>
<dbReference type="Pfam" id="PF13614">
    <property type="entry name" value="AAA_31"/>
    <property type="match status" value="1"/>
</dbReference>
<feature type="compositionally biased region" description="Basic and acidic residues" evidence="17">
    <location>
        <begin position="506"/>
        <end position="522"/>
    </location>
</feature>
<dbReference type="PANTHER" id="PTHR32309">
    <property type="entry name" value="TYROSINE-PROTEIN KINASE"/>
    <property type="match status" value="1"/>
</dbReference>
<dbReference type="InterPro" id="IPR025669">
    <property type="entry name" value="AAA_dom"/>
</dbReference>
<dbReference type="InterPro" id="IPR003856">
    <property type="entry name" value="LPS_length_determ_N"/>
</dbReference>
<keyword evidence="12" id="KW-0067">ATP-binding</keyword>
<comment type="similarity">
    <text evidence="3">Belongs to the CpsD/CapB family.</text>
</comment>
<sequence>MSNTVLGPTRIFGVLRRRWYVLVLAAILGGAGAFALAATVAPIYQSSTSLFFSLRTGASGSDINQGSTYTQNQMLSFAALATSSAVLDPVADELDGAMTRQDLGRAVSVTIPQNTVILDIRVDSTDRKLSSRAANLTATSLVAQVAEVSPSDADGQSTVSAQVIDPAEPAKYQSSPNKQQDALLGALLGLVLSSVILVLSNALDTRVRSAAALASVTDLPLLGVSERTPDGGDSRPVVLKAPNGPPAERFRQIRSGLRFSSASHEIRSVVVTSTLPGEGKTTVSANLALVLAEAQQRVLLIDADLRRPSVAQYFGFEGAVGLTSVLVGSATFNDVRQTVGTSTLDILAAGEIPPNPAELLASSRMRALIAEAEEEYDLVIVDTAPVGSVADATALVPFTDSAVIVVDATRVRSPQLRQTIDDLTLSGAHIAGVVLNKVKAASRLGDYYSSHTSDDETGTNQGKTKRWPRNSPSTQASAGSDSANLQTETHQQDPAGRPPEIEEDTERPLQDARARARSDAAKKAAQTRAAKKAAATASANSETIRTRAPFVDDVD</sequence>
<feature type="domain" description="Polysaccharide chain length determinant N-terminal" evidence="19">
    <location>
        <begin position="10"/>
        <end position="94"/>
    </location>
</feature>
<comment type="similarity">
    <text evidence="4">Belongs to the etk/wzc family.</text>
</comment>
<evidence type="ECO:0000313" key="21">
    <source>
        <dbReference type="EMBL" id="THG30546.1"/>
    </source>
</evidence>
<keyword evidence="6" id="KW-1003">Cell membrane</keyword>
<evidence type="ECO:0000256" key="3">
    <source>
        <dbReference type="ARBA" id="ARBA00007316"/>
    </source>
</evidence>
<evidence type="ECO:0000256" key="14">
    <source>
        <dbReference type="ARBA" id="ARBA00023136"/>
    </source>
</evidence>
<keyword evidence="7" id="KW-0997">Cell inner membrane</keyword>
<evidence type="ECO:0000256" key="18">
    <source>
        <dbReference type="SAM" id="Phobius"/>
    </source>
</evidence>
<evidence type="ECO:0000256" key="7">
    <source>
        <dbReference type="ARBA" id="ARBA00022519"/>
    </source>
</evidence>
<evidence type="ECO:0000256" key="12">
    <source>
        <dbReference type="ARBA" id="ARBA00022840"/>
    </source>
</evidence>
<comment type="subcellular location">
    <subcellularLocation>
        <location evidence="1">Cell inner membrane</location>
        <topology evidence="1">Multi-pass membrane protein</topology>
    </subcellularLocation>
</comment>
<keyword evidence="13 18" id="KW-1133">Transmembrane helix</keyword>
<feature type="transmembrane region" description="Helical" evidence="18">
    <location>
        <begin position="20"/>
        <end position="44"/>
    </location>
</feature>
<dbReference type="GO" id="GO:0004715">
    <property type="term" value="F:non-membrane spanning protein tyrosine kinase activity"/>
    <property type="evidence" value="ECO:0007669"/>
    <property type="project" value="UniProtKB-EC"/>
</dbReference>
<keyword evidence="10" id="KW-0547">Nucleotide-binding</keyword>
<keyword evidence="22" id="KW-1185">Reference proteome</keyword>
<reference evidence="21 22" key="1">
    <citation type="submission" date="2019-04" db="EMBL/GenBank/DDBJ databases">
        <authorList>
            <person name="Jiang L."/>
        </authorList>
    </citation>
    <scope>NUCLEOTIDE SEQUENCE [LARGE SCALE GENOMIC DNA]</scope>
    <source>
        <strain evidence="21 22">YIM 131861</strain>
    </source>
</reference>
<dbReference type="AlphaFoldDB" id="A0A4S4FMU0"/>
<keyword evidence="14 18" id="KW-0472">Membrane</keyword>
<name>A0A4S4FMU0_9MICO</name>
<dbReference type="Pfam" id="PF02706">
    <property type="entry name" value="Wzz"/>
    <property type="match status" value="1"/>
</dbReference>
<evidence type="ECO:0000259" key="19">
    <source>
        <dbReference type="Pfam" id="PF02706"/>
    </source>
</evidence>
<keyword evidence="8 21" id="KW-0808">Transferase</keyword>
<evidence type="ECO:0000256" key="13">
    <source>
        <dbReference type="ARBA" id="ARBA00022989"/>
    </source>
</evidence>
<dbReference type="OrthoDB" id="9812433at2"/>
<accession>A0A4S4FMU0</accession>
<dbReference type="Gene3D" id="3.40.50.300">
    <property type="entry name" value="P-loop containing nucleotide triphosphate hydrolases"/>
    <property type="match status" value="1"/>
</dbReference>
<evidence type="ECO:0000256" key="16">
    <source>
        <dbReference type="ARBA" id="ARBA00051245"/>
    </source>
</evidence>
<dbReference type="RefSeq" id="WP_136425243.1">
    <property type="nucleotide sequence ID" value="NZ_SSSN01000013.1"/>
</dbReference>
<dbReference type="FunFam" id="3.40.50.300:FF:000527">
    <property type="entry name" value="Tyrosine-protein kinase etk"/>
    <property type="match status" value="1"/>
</dbReference>
<evidence type="ECO:0000256" key="5">
    <source>
        <dbReference type="ARBA" id="ARBA00011903"/>
    </source>
</evidence>
<dbReference type="CDD" id="cd05387">
    <property type="entry name" value="BY-kinase"/>
    <property type="match status" value="1"/>
</dbReference>
<dbReference type="InterPro" id="IPR027417">
    <property type="entry name" value="P-loop_NTPase"/>
</dbReference>
<organism evidence="21 22">
    <name type="scientific">Orlajensenia flava</name>
    <dbReference type="NCBI Taxonomy" id="2565934"/>
    <lineage>
        <taxon>Bacteria</taxon>
        <taxon>Bacillati</taxon>
        <taxon>Actinomycetota</taxon>
        <taxon>Actinomycetes</taxon>
        <taxon>Micrococcales</taxon>
        <taxon>Microbacteriaceae</taxon>
        <taxon>Orlajensenia</taxon>
    </lineage>
</organism>
<comment type="caution">
    <text evidence="21">The sequence shown here is derived from an EMBL/GenBank/DDBJ whole genome shotgun (WGS) entry which is preliminary data.</text>
</comment>